<reference evidence="3" key="1">
    <citation type="journal article" date="2019" name="Plant Biotechnol. J.">
        <title>Genome sequencing of the Australian wild diploid species Gossypium australe highlights disease resistance and delayed gland morphogenesis.</title>
        <authorList>
            <person name="Cai Y."/>
            <person name="Cai X."/>
            <person name="Wang Q."/>
            <person name="Wang P."/>
            <person name="Zhang Y."/>
            <person name="Cai C."/>
            <person name="Xu Y."/>
            <person name="Wang K."/>
            <person name="Zhou Z."/>
            <person name="Wang C."/>
            <person name="Geng S."/>
            <person name="Li B."/>
            <person name="Dong Q."/>
            <person name="Hou Y."/>
            <person name="Wang H."/>
            <person name="Ai P."/>
            <person name="Liu Z."/>
            <person name="Yi F."/>
            <person name="Sun M."/>
            <person name="An G."/>
            <person name="Cheng J."/>
            <person name="Zhang Y."/>
            <person name="Shi Q."/>
            <person name="Xie Y."/>
            <person name="Shi X."/>
            <person name="Chang Y."/>
            <person name="Huang F."/>
            <person name="Chen Y."/>
            <person name="Hong S."/>
            <person name="Mi L."/>
            <person name="Sun Q."/>
            <person name="Zhang L."/>
            <person name="Zhou B."/>
            <person name="Peng R."/>
            <person name="Zhang X."/>
            <person name="Liu F."/>
        </authorList>
    </citation>
    <scope>NUCLEOTIDE SEQUENCE [LARGE SCALE GENOMIC DNA]</scope>
    <source>
        <strain evidence="3">cv. PA1801</strain>
    </source>
</reference>
<feature type="compositionally biased region" description="Low complexity" evidence="1">
    <location>
        <begin position="208"/>
        <end position="217"/>
    </location>
</feature>
<comment type="caution">
    <text evidence="2">The sequence shown here is derived from an EMBL/GenBank/DDBJ whole genome shotgun (WGS) entry which is preliminary data.</text>
</comment>
<feature type="region of interest" description="Disordered" evidence="1">
    <location>
        <begin position="208"/>
        <end position="233"/>
    </location>
</feature>
<evidence type="ECO:0000313" key="3">
    <source>
        <dbReference type="Proteomes" id="UP000325315"/>
    </source>
</evidence>
<feature type="region of interest" description="Disordered" evidence="1">
    <location>
        <begin position="128"/>
        <end position="157"/>
    </location>
</feature>
<organism evidence="2 3">
    <name type="scientific">Gossypium australe</name>
    <dbReference type="NCBI Taxonomy" id="47621"/>
    <lineage>
        <taxon>Eukaryota</taxon>
        <taxon>Viridiplantae</taxon>
        <taxon>Streptophyta</taxon>
        <taxon>Embryophyta</taxon>
        <taxon>Tracheophyta</taxon>
        <taxon>Spermatophyta</taxon>
        <taxon>Magnoliopsida</taxon>
        <taxon>eudicotyledons</taxon>
        <taxon>Gunneridae</taxon>
        <taxon>Pentapetalae</taxon>
        <taxon>rosids</taxon>
        <taxon>malvids</taxon>
        <taxon>Malvales</taxon>
        <taxon>Malvaceae</taxon>
        <taxon>Malvoideae</taxon>
        <taxon>Gossypium</taxon>
    </lineage>
</organism>
<sequence>MTLERRPRMLKDFLHDDSTSCSSNGFKSFPRKSTQHSIIFRENPNQKLQTSRSKAGSATISAFQAVINVIKSIHFASSSPSILLPRTLSRKPSKRKNSQNKEAEIKMTVTVKDIIRWKSFRDLLEEKSQPSDLAPSSSSPHHHCTTTTTTTGSNTPCSCTTSSNGSSWCDSDFTSEYLPSDEYGENEVDNMVGKKFSPCVGKDTMETTTRTAANTDMGPKVSHASEEEEPQHSPLSVLDFEYGGDDEDGEEANEIEEKAWELLNGVKETSPLTRYKNNNICIDKLLLDLFREEMETKWDQTRNIEELEREMVRVAKAWICEEQKEKRGVGDKREECVGDMEREGKWRDRFQEEQGELAMGVERWVMNVLVDELLVDIL</sequence>
<dbReference type="EMBL" id="SMMG02000006">
    <property type="protein sequence ID" value="KAA3469589.1"/>
    <property type="molecule type" value="Genomic_DNA"/>
</dbReference>
<keyword evidence="3" id="KW-1185">Reference proteome</keyword>
<dbReference type="Proteomes" id="UP000325315">
    <property type="component" value="Unassembled WGS sequence"/>
</dbReference>
<dbReference type="OrthoDB" id="1669163at2759"/>
<evidence type="ECO:0000313" key="2">
    <source>
        <dbReference type="EMBL" id="KAA3469589.1"/>
    </source>
</evidence>
<dbReference type="PANTHER" id="PTHR33623:SF17">
    <property type="entry name" value="DUF4378 DOMAIN-CONTAINING PROTEIN"/>
    <property type="match status" value="1"/>
</dbReference>
<dbReference type="AlphaFoldDB" id="A0A5B6VJW6"/>
<proteinExistence type="predicted"/>
<dbReference type="PANTHER" id="PTHR33623">
    <property type="entry name" value="OS04G0572500 PROTEIN"/>
    <property type="match status" value="1"/>
</dbReference>
<protein>
    <submittedName>
        <fullName evidence="2">Myb-like protein X</fullName>
    </submittedName>
</protein>
<feature type="compositionally biased region" description="Low complexity" evidence="1">
    <location>
        <begin position="135"/>
        <end position="157"/>
    </location>
</feature>
<evidence type="ECO:0000256" key="1">
    <source>
        <dbReference type="SAM" id="MobiDB-lite"/>
    </source>
</evidence>
<gene>
    <name evidence="2" type="ORF">EPI10_015360</name>
</gene>
<name>A0A5B6VJW6_9ROSI</name>
<accession>A0A5B6VJW6</accession>